<dbReference type="GO" id="GO:0000049">
    <property type="term" value="F:tRNA binding"/>
    <property type="evidence" value="ECO:0007669"/>
    <property type="project" value="InterPro"/>
</dbReference>
<dbReference type="InterPro" id="IPR045864">
    <property type="entry name" value="aa-tRNA-synth_II/BPL/LPL"/>
</dbReference>
<evidence type="ECO:0000259" key="7">
    <source>
        <dbReference type="PROSITE" id="PS51447"/>
    </source>
</evidence>
<evidence type="ECO:0000256" key="3">
    <source>
        <dbReference type="ARBA" id="ARBA00022741"/>
    </source>
</evidence>
<dbReference type="EMBL" id="BOPH01000053">
    <property type="protein sequence ID" value="GIJ69081.1"/>
    <property type="molecule type" value="Genomic_DNA"/>
</dbReference>
<dbReference type="GO" id="GO:0004812">
    <property type="term" value="F:aminoacyl-tRNA ligase activity"/>
    <property type="evidence" value="ECO:0007669"/>
    <property type="project" value="UniProtKB-KW"/>
</dbReference>
<evidence type="ECO:0000256" key="4">
    <source>
        <dbReference type="ARBA" id="ARBA00022840"/>
    </source>
</evidence>
<dbReference type="SMART" id="SM00896">
    <property type="entry name" value="FDX-ACB"/>
    <property type="match status" value="1"/>
</dbReference>
<keyword evidence="6" id="KW-0030">Aminoacyl-tRNA synthetase</keyword>
<name>A0A8J3ZX97_9ACTN</name>
<dbReference type="SUPFAM" id="SSF55681">
    <property type="entry name" value="Class II aaRS and biotin synthetases"/>
    <property type="match status" value="1"/>
</dbReference>
<evidence type="ECO:0000313" key="8">
    <source>
        <dbReference type="EMBL" id="GIJ69081.1"/>
    </source>
</evidence>
<dbReference type="GO" id="GO:0043039">
    <property type="term" value="P:tRNA aminoacylation"/>
    <property type="evidence" value="ECO:0007669"/>
    <property type="project" value="InterPro"/>
</dbReference>
<evidence type="ECO:0000256" key="6">
    <source>
        <dbReference type="ARBA" id="ARBA00023146"/>
    </source>
</evidence>
<keyword evidence="5" id="KW-0648">Protein biosynthesis</keyword>
<organism evidence="8 9">
    <name type="scientific">Virgisporangium ochraceum</name>
    <dbReference type="NCBI Taxonomy" id="65505"/>
    <lineage>
        <taxon>Bacteria</taxon>
        <taxon>Bacillati</taxon>
        <taxon>Actinomycetota</taxon>
        <taxon>Actinomycetes</taxon>
        <taxon>Micromonosporales</taxon>
        <taxon>Micromonosporaceae</taxon>
        <taxon>Virgisporangium</taxon>
    </lineage>
</organism>
<dbReference type="SUPFAM" id="SSF54991">
    <property type="entry name" value="Anticodon-binding domain of PheRS"/>
    <property type="match status" value="1"/>
</dbReference>
<dbReference type="Proteomes" id="UP000635606">
    <property type="component" value="Unassembled WGS sequence"/>
</dbReference>
<dbReference type="AlphaFoldDB" id="A0A8J3ZX97"/>
<dbReference type="InterPro" id="IPR005121">
    <property type="entry name" value="Fdx_antiC-bd"/>
</dbReference>
<dbReference type="Gene3D" id="3.30.930.10">
    <property type="entry name" value="Bira Bifunctional Protein, Domain 2"/>
    <property type="match status" value="1"/>
</dbReference>
<proteinExistence type="inferred from homology"/>
<keyword evidence="9" id="KW-1185">Reference proteome</keyword>
<dbReference type="GO" id="GO:0006412">
    <property type="term" value="P:translation"/>
    <property type="evidence" value="ECO:0007669"/>
    <property type="project" value="UniProtKB-KW"/>
</dbReference>
<dbReference type="Gene3D" id="3.30.70.380">
    <property type="entry name" value="Ferrodoxin-fold anticodon-binding domain"/>
    <property type="match status" value="1"/>
</dbReference>
<dbReference type="PROSITE" id="PS51447">
    <property type="entry name" value="FDX_ACB"/>
    <property type="match status" value="1"/>
</dbReference>
<dbReference type="GO" id="GO:0005524">
    <property type="term" value="F:ATP binding"/>
    <property type="evidence" value="ECO:0007669"/>
    <property type="project" value="UniProtKB-KW"/>
</dbReference>
<sequence length="353" mass="38541">MRDLTDPTAGPHAVQLVVDTVIDALEAAWNIPVLRYRGDPVVPIRDHYDLLRYPADAVTRNRRYSRYVDADRMLRAHTTAHIPALLRGLREPEILLAVPGMCYRRDVIDRHHVAEPHHLDLWRVRRAGPPLGERDLTGMIDVVVGALLPGRPVTTPASPHPYTVDGREIYADGIEIGECGIAHPEVLTTAGLPASASGLAMGLGLDRLTMLAKGVDDIRLLRSRDPRVAGQMTDLAPYRPVSSMPPVRRDLSVAVAADTDAEVLGDRVRGALGPDAESLEEVAVLSETVYADLPEPARDRLGIREGQKNVLVRLVIRHPDRTLTTAEANAIRDRVYGALHAGTVKLLTGKNSG</sequence>
<evidence type="ECO:0000256" key="5">
    <source>
        <dbReference type="ARBA" id="ARBA00022917"/>
    </source>
</evidence>
<dbReference type="InterPro" id="IPR036690">
    <property type="entry name" value="Fdx_antiC-bd_sf"/>
</dbReference>
<comment type="caution">
    <text evidence="8">The sequence shown here is derived from an EMBL/GenBank/DDBJ whole genome shotgun (WGS) entry which is preliminary data.</text>
</comment>
<dbReference type="Pfam" id="PF01409">
    <property type="entry name" value="tRNA-synt_2d"/>
    <property type="match status" value="1"/>
</dbReference>
<comment type="similarity">
    <text evidence="1">Belongs to the class-II aminoacyl-tRNA synthetase family.</text>
</comment>
<reference evidence="8" key="1">
    <citation type="submission" date="2021-01" db="EMBL/GenBank/DDBJ databases">
        <title>Whole genome shotgun sequence of Virgisporangium ochraceum NBRC 16418.</title>
        <authorList>
            <person name="Komaki H."/>
            <person name="Tamura T."/>
        </authorList>
    </citation>
    <scope>NUCLEOTIDE SEQUENCE</scope>
    <source>
        <strain evidence="8">NBRC 16418</strain>
    </source>
</reference>
<evidence type="ECO:0000256" key="1">
    <source>
        <dbReference type="ARBA" id="ARBA00008226"/>
    </source>
</evidence>
<gene>
    <name evidence="8" type="ORF">Voc01_039980</name>
</gene>
<dbReference type="InterPro" id="IPR002319">
    <property type="entry name" value="Phenylalanyl-tRNA_Synthase"/>
</dbReference>
<keyword evidence="2" id="KW-0436">Ligase</keyword>
<dbReference type="RefSeq" id="WP_203929003.1">
    <property type="nucleotide sequence ID" value="NZ_BOPH01000053.1"/>
</dbReference>
<accession>A0A8J3ZX97</accession>
<evidence type="ECO:0000313" key="9">
    <source>
        <dbReference type="Proteomes" id="UP000635606"/>
    </source>
</evidence>
<protein>
    <recommendedName>
        <fullName evidence="7">FDX-ACB domain-containing protein</fullName>
    </recommendedName>
</protein>
<keyword evidence="4" id="KW-0067">ATP-binding</keyword>
<evidence type="ECO:0000256" key="2">
    <source>
        <dbReference type="ARBA" id="ARBA00022598"/>
    </source>
</evidence>
<dbReference type="Pfam" id="PF03147">
    <property type="entry name" value="FDX-ACB"/>
    <property type="match status" value="1"/>
</dbReference>
<feature type="domain" description="FDX-ACB" evidence="7">
    <location>
        <begin position="242"/>
        <end position="347"/>
    </location>
</feature>
<keyword evidence="3" id="KW-0547">Nucleotide-binding</keyword>